<reference evidence="2" key="1">
    <citation type="journal article" date="2010" name="Nat. Biotechnol.">
        <title>Draft genome sequence of the oilseed species Ricinus communis.</title>
        <authorList>
            <person name="Chan A.P."/>
            <person name="Crabtree J."/>
            <person name="Zhao Q."/>
            <person name="Lorenzi H."/>
            <person name="Orvis J."/>
            <person name="Puiu D."/>
            <person name="Melake-Berhan A."/>
            <person name="Jones K.M."/>
            <person name="Redman J."/>
            <person name="Chen G."/>
            <person name="Cahoon E.B."/>
            <person name="Gedil M."/>
            <person name="Stanke M."/>
            <person name="Haas B.J."/>
            <person name="Wortman J.R."/>
            <person name="Fraser-Liggett C.M."/>
            <person name="Ravel J."/>
            <person name="Rabinowicz P.D."/>
        </authorList>
    </citation>
    <scope>NUCLEOTIDE SEQUENCE [LARGE SCALE GENOMIC DNA]</scope>
    <source>
        <strain evidence="2">cv. Hale</strain>
    </source>
</reference>
<accession>B9SD67</accession>
<proteinExistence type="predicted"/>
<dbReference type="InParanoid" id="B9SD67"/>
<dbReference type="Proteomes" id="UP000008311">
    <property type="component" value="Unassembled WGS sequence"/>
</dbReference>
<keyword evidence="2" id="KW-1185">Reference proteome</keyword>
<protein>
    <submittedName>
        <fullName evidence="1">Uncharacterized protein</fullName>
    </submittedName>
</protein>
<organism evidence="1 2">
    <name type="scientific">Ricinus communis</name>
    <name type="common">Castor bean</name>
    <dbReference type="NCBI Taxonomy" id="3988"/>
    <lineage>
        <taxon>Eukaryota</taxon>
        <taxon>Viridiplantae</taxon>
        <taxon>Streptophyta</taxon>
        <taxon>Embryophyta</taxon>
        <taxon>Tracheophyta</taxon>
        <taxon>Spermatophyta</taxon>
        <taxon>Magnoliopsida</taxon>
        <taxon>eudicotyledons</taxon>
        <taxon>Gunneridae</taxon>
        <taxon>Pentapetalae</taxon>
        <taxon>rosids</taxon>
        <taxon>fabids</taxon>
        <taxon>Malpighiales</taxon>
        <taxon>Euphorbiaceae</taxon>
        <taxon>Acalyphoideae</taxon>
        <taxon>Acalypheae</taxon>
        <taxon>Ricinus</taxon>
    </lineage>
</organism>
<dbReference type="EMBL" id="EQ973926">
    <property type="protein sequence ID" value="EEF38423.1"/>
    <property type="molecule type" value="Genomic_DNA"/>
</dbReference>
<evidence type="ECO:0000313" key="1">
    <source>
        <dbReference type="EMBL" id="EEF38423.1"/>
    </source>
</evidence>
<evidence type="ECO:0000313" key="2">
    <source>
        <dbReference type="Proteomes" id="UP000008311"/>
    </source>
</evidence>
<dbReference type="AlphaFoldDB" id="B9SD67"/>
<sequence>MNKRQRRLKAHAPSSVLARLALAQPGQACAHLKHAQGQGCVCSDVMPLHCNVFNDFEIQSNESNTSMLLWYKRLGNAFEKTSQHIKISIKPRRV</sequence>
<gene>
    <name evidence="1" type="ORF">RCOM_1162590</name>
</gene>
<name>B9SD67_RICCO</name>